<keyword evidence="5 7" id="KW-0472">Membrane</keyword>
<reference evidence="9 10" key="1">
    <citation type="submission" date="2019-08" db="EMBL/GenBank/DDBJ databases">
        <title>The genome of the soybean aphid Biotype 1, its phylome, world population structure and adaptation to the North American continent.</title>
        <authorList>
            <person name="Giordano R."/>
            <person name="Donthu R.K."/>
            <person name="Hernandez A.G."/>
            <person name="Wright C.L."/>
            <person name="Zimin A.V."/>
        </authorList>
    </citation>
    <scope>NUCLEOTIDE SEQUENCE [LARGE SCALE GENOMIC DNA]</scope>
    <source>
        <tissue evidence="9">Whole aphids</tissue>
    </source>
</reference>
<evidence type="ECO:0000313" key="10">
    <source>
        <dbReference type="Proteomes" id="UP000475862"/>
    </source>
</evidence>
<evidence type="ECO:0000256" key="5">
    <source>
        <dbReference type="ARBA" id="ARBA00023136"/>
    </source>
</evidence>
<comment type="domain">
    <text evidence="7">The DHHC domain is required for palmitoyltransferase activity.</text>
</comment>
<comment type="catalytic activity">
    <reaction evidence="7">
        <text>L-cysteinyl-[protein] + hexadecanoyl-CoA = S-hexadecanoyl-L-cysteinyl-[protein] + CoA</text>
        <dbReference type="Rhea" id="RHEA:36683"/>
        <dbReference type="Rhea" id="RHEA-COMP:10131"/>
        <dbReference type="Rhea" id="RHEA-COMP:11032"/>
        <dbReference type="ChEBI" id="CHEBI:29950"/>
        <dbReference type="ChEBI" id="CHEBI:57287"/>
        <dbReference type="ChEBI" id="CHEBI:57379"/>
        <dbReference type="ChEBI" id="CHEBI:74151"/>
        <dbReference type="EC" id="2.3.1.225"/>
    </reaction>
</comment>
<feature type="domain" description="Palmitoyltransferase DHHC" evidence="8">
    <location>
        <begin position="130"/>
        <end position="284"/>
    </location>
</feature>
<dbReference type="EC" id="2.3.1.225" evidence="7"/>
<proteinExistence type="inferred from homology"/>
<feature type="transmembrane region" description="Helical" evidence="7">
    <location>
        <begin position="245"/>
        <end position="267"/>
    </location>
</feature>
<keyword evidence="4 7" id="KW-1133">Transmembrane helix</keyword>
<gene>
    <name evidence="9" type="ORF">AGLY_014621</name>
</gene>
<protein>
    <recommendedName>
        <fullName evidence="7">Palmitoyltransferase</fullName>
        <ecNumber evidence="7">2.3.1.225</ecNumber>
    </recommendedName>
</protein>
<comment type="similarity">
    <text evidence="7">Belongs to the DHHC palmitoyltransferase family.</text>
</comment>
<dbReference type="PANTHER" id="PTHR12246">
    <property type="entry name" value="PALMITOYLTRANSFERASE ZDHHC16"/>
    <property type="match status" value="1"/>
</dbReference>
<dbReference type="InterPro" id="IPR001594">
    <property type="entry name" value="Palmitoyltrfase_DHHC"/>
</dbReference>
<feature type="transmembrane region" description="Helical" evidence="7">
    <location>
        <begin position="89"/>
        <end position="109"/>
    </location>
</feature>
<comment type="subcellular location">
    <subcellularLocation>
        <location evidence="1">Membrane</location>
        <topology evidence="1">Multi-pass membrane protein</topology>
    </subcellularLocation>
</comment>
<keyword evidence="6 7" id="KW-0012">Acyltransferase</keyword>
<keyword evidence="10" id="KW-1185">Reference proteome</keyword>
<evidence type="ECO:0000256" key="3">
    <source>
        <dbReference type="ARBA" id="ARBA00022692"/>
    </source>
</evidence>
<dbReference type="GO" id="GO:0016020">
    <property type="term" value="C:membrane"/>
    <property type="evidence" value="ECO:0007669"/>
    <property type="project" value="UniProtKB-SubCell"/>
</dbReference>
<evidence type="ECO:0000256" key="4">
    <source>
        <dbReference type="ARBA" id="ARBA00022989"/>
    </source>
</evidence>
<evidence type="ECO:0000313" key="9">
    <source>
        <dbReference type="EMBL" id="KAE9524571.1"/>
    </source>
</evidence>
<dbReference type="InterPro" id="IPR039859">
    <property type="entry name" value="PFA4/ZDH16/20/ERF2-like"/>
</dbReference>
<accession>A0A6G0T3S5</accession>
<name>A0A6G0T3S5_APHGL</name>
<dbReference type="EMBL" id="VYZN01000065">
    <property type="protein sequence ID" value="KAE9524571.1"/>
    <property type="molecule type" value="Genomic_DNA"/>
</dbReference>
<evidence type="ECO:0000259" key="8">
    <source>
        <dbReference type="Pfam" id="PF01529"/>
    </source>
</evidence>
<keyword evidence="2 7" id="KW-0808">Transferase</keyword>
<comment type="caution">
    <text evidence="9">The sequence shown here is derived from an EMBL/GenBank/DDBJ whole genome shotgun (WGS) entry which is preliminary data.</text>
</comment>
<evidence type="ECO:0000256" key="1">
    <source>
        <dbReference type="ARBA" id="ARBA00004141"/>
    </source>
</evidence>
<sequence length="406" mass="47289">MSILRQTKKKIKKSWYRFKNYFLTYISSQNVNYERTCDLLLEPLFKIVDKYTSILGKIMVVLVILLTTFVVAIAYWIGVPYWWNNNKIFTVFLIIFGNWLLINVIFHYYMGVTTPPGFPTSNCLMFNDVVICKKCDSPKPPRTHHCSICNKCILKMDHHCPWLNNCVGFYNHRYFFLYMVYMTLGSLFLITFGANIVFTEVLYKEEDPVGHPVKVNTSLPKTDWVLTFHDEYEDHKIEVDRVAEWRFWCIVVITFITCGVFIALAILTMWHGLLISYGETSIEGHINKFETERLSAINFEYVNIYDYGMKMNWIIFLGLHSGRNWRHIIFPSTHKPIGNGFIWPTKNDIFEGQTICSIQGKNAETLVYTPGEFSVAQNFPNDVIPIKLKTHAFFSDLTTSGPPESP</sequence>
<feature type="transmembrane region" description="Helical" evidence="7">
    <location>
        <begin position="54"/>
        <end position="77"/>
    </location>
</feature>
<dbReference type="Proteomes" id="UP000475862">
    <property type="component" value="Unassembled WGS sequence"/>
</dbReference>
<keyword evidence="3 7" id="KW-0812">Transmembrane</keyword>
<dbReference type="OrthoDB" id="331948at2759"/>
<evidence type="ECO:0000256" key="6">
    <source>
        <dbReference type="ARBA" id="ARBA00023315"/>
    </source>
</evidence>
<dbReference type="AlphaFoldDB" id="A0A6G0T3S5"/>
<dbReference type="Pfam" id="PF01529">
    <property type="entry name" value="DHHC"/>
    <property type="match status" value="1"/>
</dbReference>
<feature type="transmembrane region" description="Helical" evidence="7">
    <location>
        <begin position="175"/>
        <end position="198"/>
    </location>
</feature>
<evidence type="ECO:0000256" key="2">
    <source>
        <dbReference type="ARBA" id="ARBA00022679"/>
    </source>
</evidence>
<dbReference type="PROSITE" id="PS50216">
    <property type="entry name" value="DHHC"/>
    <property type="match status" value="1"/>
</dbReference>
<evidence type="ECO:0000256" key="7">
    <source>
        <dbReference type="RuleBase" id="RU079119"/>
    </source>
</evidence>
<organism evidence="9 10">
    <name type="scientific">Aphis glycines</name>
    <name type="common">Soybean aphid</name>
    <dbReference type="NCBI Taxonomy" id="307491"/>
    <lineage>
        <taxon>Eukaryota</taxon>
        <taxon>Metazoa</taxon>
        <taxon>Ecdysozoa</taxon>
        <taxon>Arthropoda</taxon>
        <taxon>Hexapoda</taxon>
        <taxon>Insecta</taxon>
        <taxon>Pterygota</taxon>
        <taxon>Neoptera</taxon>
        <taxon>Paraneoptera</taxon>
        <taxon>Hemiptera</taxon>
        <taxon>Sternorrhyncha</taxon>
        <taxon>Aphidomorpha</taxon>
        <taxon>Aphidoidea</taxon>
        <taxon>Aphididae</taxon>
        <taxon>Aphidini</taxon>
        <taxon>Aphis</taxon>
        <taxon>Aphis</taxon>
    </lineage>
</organism>
<dbReference type="GO" id="GO:0019706">
    <property type="term" value="F:protein-cysteine S-palmitoyltransferase activity"/>
    <property type="evidence" value="ECO:0007669"/>
    <property type="project" value="UniProtKB-EC"/>
</dbReference>